<evidence type="ECO:0000313" key="1">
    <source>
        <dbReference type="EMBL" id="ADL03726.1"/>
    </source>
</evidence>
<dbReference type="Proteomes" id="UP000001662">
    <property type="component" value="Chromosome"/>
</dbReference>
<name>D9R7J7_LACSW</name>
<dbReference type="STRING" id="610130.Closa_1110"/>
<dbReference type="RefSeq" id="WP_013271821.1">
    <property type="nucleotide sequence ID" value="NC_014376.1"/>
</dbReference>
<organism evidence="1 2">
    <name type="scientific">Lacrimispora saccharolytica (strain ATCC 35040 / DSM 2544 / NRCC 2533 / WM1)</name>
    <name type="common">Clostridium saccharolyticum</name>
    <dbReference type="NCBI Taxonomy" id="610130"/>
    <lineage>
        <taxon>Bacteria</taxon>
        <taxon>Bacillati</taxon>
        <taxon>Bacillota</taxon>
        <taxon>Clostridia</taxon>
        <taxon>Lachnospirales</taxon>
        <taxon>Lachnospiraceae</taxon>
        <taxon>Lacrimispora</taxon>
    </lineage>
</organism>
<dbReference type="eggNOG" id="ENOG5030GKR">
    <property type="taxonomic scope" value="Bacteria"/>
</dbReference>
<protein>
    <submittedName>
        <fullName evidence="1">Uncharacterized protein</fullName>
    </submittedName>
</protein>
<dbReference type="AlphaFoldDB" id="D9R7J7"/>
<accession>D9R7J7</accession>
<proteinExistence type="predicted"/>
<dbReference type="EMBL" id="CP002109">
    <property type="protein sequence ID" value="ADL03726.1"/>
    <property type="molecule type" value="Genomic_DNA"/>
</dbReference>
<keyword evidence="2" id="KW-1185">Reference proteome</keyword>
<dbReference type="PaxDb" id="610130-Closa_1110"/>
<evidence type="ECO:0000313" key="2">
    <source>
        <dbReference type="Proteomes" id="UP000001662"/>
    </source>
</evidence>
<dbReference type="OrthoDB" id="1912473at2"/>
<dbReference type="KEGG" id="csh:Closa_1110"/>
<sequence>MIKNLNQMKKALKPGTRFQITAHCRPECVGQLREITVANTQGFYSGMAGEPDHPVSRSNGGRGSVLWWSKAPFWDFSDGICSLYNSDAERTEKYLILAFRVLEKEAA</sequence>
<reference evidence="1" key="1">
    <citation type="submission" date="2010-07" db="EMBL/GenBank/DDBJ databases">
        <title>Complete sequence of Clostridium saccharolyticum WM1.</title>
        <authorList>
            <consortium name="US DOE Joint Genome Institute"/>
            <person name="Lucas S."/>
            <person name="Copeland A."/>
            <person name="Lapidus A."/>
            <person name="Cheng J.-F."/>
            <person name="Bruce D."/>
            <person name="Goodwin L."/>
            <person name="Pitluck S."/>
            <person name="Chertkov O."/>
            <person name="Detter J.C."/>
            <person name="Han C."/>
            <person name="Tapia R."/>
            <person name="Land M."/>
            <person name="Hauser L."/>
            <person name="Chang Y.-J."/>
            <person name="Jeffries C."/>
            <person name="Kyrpides N."/>
            <person name="Ivanova N."/>
            <person name="Mikhailova N."/>
            <person name="Mouttaki H."/>
            <person name="Lin L."/>
            <person name="Zhou J."/>
            <person name="Hemme C.L."/>
            <person name="Woyke T."/>
        </authorList>
    </citation>
    <scope>NUCLEOTIDE SEQUENCE [LARGE SCALE GENOMIC DNA]</scope>
    <source>
        <strain evidence="1">WM1</strain>
    </source>
</reference>
<gene>
    <name evidence="1" type="ordered locus">Closa_1110</name>
</gene>
<dbReference type="HOGENOM" id="CLU_176102_0_0_9"/>